<feature type="compositionally biased region" description="Basic and acidic residues" evidence="2">
    <location>
        <begin position="260"/>
        <end position="278"/>
    </location>
</feature>
<dbReference type="GO" id="GO:0003735">
    <property type="term" value="F:structural constituent of ribosome"/>
    <property type="evidence" value="ECO:0007669"/>
    <property type="project" value="InterPro"/>
</dbReference>
<gene>
    <name evidence="3" type="ORF">DYB34_014061</name>
</gene>
<dbReference type="InterPro" id="IPR035980">
    <property type="entry name" value="Ribosomal_bS6_sf"/>
</dbReference>
<dbReference type="PANTHER" id="PTHR21011:SF1">
    <property type="entry name" value="SMALL RIBOSOMAL SUBUNIT PROTEIN BS6M"/>
    <property type="match status" value="1"/>
</dbReference>
<dbReference type="GO" id="GO:0005737">
    <property type="term" value="C:cytoplasm"/>
    <property type="evidence" value="ECO:0007669"/>
    <property type="project" value="UniProtKB-ARBA"/>
</dbReference>
<proteinExistence type="inferred from homology"/>
<protein>
    <recommendedName>
        <fullName evidence="5">Ribosomal protein S6</fullName>
    </recommendedName>
</protein>
<sequence>MYDRTRLSLICIRRNFDLDLMVLYKQVILTNLKSSPADTAKAFKELATFILSKGGVVRDVSHRGHRTLGYAIDDRRWGGTFERHREAKLLVKTFETSPKTLKELEAMMKLSYPILRFSTFKVQKDPLREVIKASATASAEQPDAPFNWKEFKSTLDENTKVFEEEYVVEVDDEVADDARVPSEFDLMSQEDKDDLADWLVQKTHPEQVALQKNTDDEFNLYENKTNDDDADAAEFDDKADEALWAEEDGYGFEPTAEDVPDWKRDLSYEPERPSVKAADDDDDDEYSRPSSKK</sequence>
<evidence type="ECO:0000313" key="3">
    <source>
        <dbReference type="EMBL" id="RHY75435.1"/>
    </source>
</evidence>
<comment type="caution">
    <text evidence="3">The sequence shown here is derived from an EMBL/GenBank/DDBJ whole genome shotgun (WGS) entry which is preliminary data.</text>
</comment>
<evidence type="ECO:0008006" key="5">
    <source>
        <dbReference type="Google" id="ProtNLM"/>
    </source>
</evidence>
<accession>A0A3R6Z3F7</accession>
<dbReference type="GO" id="GO:0070181">
    <property type="term" value="F:small ribosomal subunit rRNA binding"/>
    <property type="evidence" value="ECO:0007669"/>
    <property type="project" value="TreeGrafter"/>
</dbReference>
<name>A0A3R6Z3F7_APHAT</name>
<feature type="region of interest" description="Disordered" evidence="2">
    <location>
        <begin position="245"/>
        <end position="293"/>
    </location>
</feature>
<dbReference type="SUPFAM" id="SSF54995">
    <property type="entry name" value="Ribosomal protein S6"/>
    <property type="match status" value="1"/>
</dbReference>
<dbReference type="VEuPathDB" id="FungiDB:H257_02367"/>
<organism evidence="3 4">
    <name type="scientific">Aphanomyces astaci</name>
    <name type="common">Crayfish plague agent</name>
    <dbReference type="NCBI Taxonomy" id="112090"/>
    <lineage>
        <taxon>Eukaryota</taxon>
        <taxon>Sar</taxon>
        <taxon>Stramenopiles</taxon>
        <taxon>Oomycota</taxon>
        <taxon>Saprolegniomycetes</taxon>
        <taxon>Saprolegniales</taxon>
        <taxon>Verrucalvaceae</taxon>
        <taxon>Aphanomyces</taxon>
    </lineage>
</organism>
<dbReference type="InterPro" id="IPR014717">
    <property type="entry name" value="Transl_elong_EF1B/ribsomal_bS6"/>
</dbReference>
<evidence type="ECO:0000313" key="4">
    <source>
        <dbReference type="Proteomes" id="UP000283543"/>
    </source>
</evidence>
<dbReference type="EMBL" id="QUTB01001588">
    <property type="protein sequence ID" value="RHY75435.1"/>
    <property type="molecule type" value="Genomic_DNA"/>
</dbReference>
<dbReference type="PANTHER" id="PTHR21011">
    <property type="entry name" value="MITOCHONDRIAL 28S RIBOSOMAL PROTEIN S6"/>
    <property type="match status" value="1"/>
</dbReference>
<dbReference type="Proteomes" id="UP000283543">
    <property type="component" value="Unassembled WGS sequence"/>
</dbReference>
<dbReference type="CDD" id="cd15465">
    <property type="entry name" value="bS6_mito"/>
    <property type="match status" value="1"/>
</dbReference>
<dbReference type="Pfam" id="PF01250">
    <property type="entry name" value="Ribosomal_S6"/>
    <property type="match status" value="1"/>
</dbReference>
<dbReference type="Gene3D" id="3.30.70.60">
    <property type="match status" value="1"/>
</dbReference>
<dbReference type="InterPro" id="IPR000529">
    <property type="entry name" value="Ribosomal_bS6"/>
</dbReference>
<dbReference type="GO" id="GO:0006412">
    <property type="term" value="P:translation"/>
    <property type="evidence" value="ECO:0007669"/>
    <property type="project" value="InterPro"/>
</dbReference>
<evidence type="ECO:0000256" key="2">
    <source>
        <dbReference type="SAM" id="MobiDB-lite"/>
    </source>
</evidence>
<dbReference type="GO" id="GO:0005840">
    <property type="term" value="C:ribosome"/>
    <property type="evidence" value="ECO:0007669"/>
    <property type="project" value="InterPro"/>
</dbReference>
<comment type="similarity">
    <text evidence="1">Belongs to the bacterial ribosomal protein bS6 family.</text>
</comment>
<reference evidence="3 4" key="1">
    <citation type="submission" date="2018-08" db="EMBL/GenBank/DDBJ databases">
        <title>Aphanomyces genome sequencing and annotation.</title>
        <authorList>
            <person name="Minardi D."/>
            <person name="Oidtmann B."/>
            <person name="Van Der Giezen M."/>
            <person name="Studholme D.J."/>
        </authorList>
    </citation>
    <scope>NUCLEOTIDE SEQUENCE [LARGE SCALE GENOMIC DNA]</scope>
    <source>
        <strain evidence="3 4">Si</strain>
    </source>
</reference>
<dbReference type="AlphaFoldDB" id="A0A3R6Z3F7"/>
<evidence type="ECO:0000256" key="1">
    <source>
        <dbReference type="ARBA" id="ARBA00009512"/>
    </source>
</evidence>
<feature type="compositionally biased region" description="Acidic residues" evidence="2">
    <location>
        <begin position="245"/>
        <end position="259"/>
    </location>
</feature>